<evidence type="ECO:0000256" key="1">
    <source>
        <dbReference type="SAM" id="Phobius"/>
    </source>
</evidence>
<comment type="caution">
    <text evidence="2">The sequence shown here is derived from an EMBL/GenBank/DDBJ whole genome shotgun (WGS) entry which is preliminary data.</text>
</comment>
<keyword evidence="3" id="KW-1185">Reference proteome</keyword>
<gene>
    <name evidence="2" type="ORF">ES676_10275</name>
</gene>
<organism evidence="2 3">
    <name type="scientific">Bizionia saleffrena</name>
    <dbReference type="NCBI Taxonomy" id="291189"/>
    <lineage>
        <taxon>Bacteria</taxon>
        <taxon>Pseudomonadati</taxon>
        <taxon>Bacteroidota</taxon>
        <taxon>Flavobacteriia</taxon>
        <taxon>Flavobacteriales</taxon>
        <taxon>Flavobacteriaceae</taxon>
        <taxon>Bizionia</taxon>
    </lineage>
</organism>
<dbReference type="RefSeq" id="WP_148370238.1">
    <property type="nucleotide sequence ID" value="NZ_VSKM01000009.1"/>
</dbReference>
<keyword evidence="1" id="KW-0472">Membrane</keyword>
<dbReference type="EMBL" id="VSKM01000009">
    <property type="protein sequence ID" value="TYB73132.1"/>
    <property type="molecule type" value="Genomic_DNA"/>
</dbReference>
<proteinExistence type="predicted"/>
<dbReference type="Proteomes" id="UP000323324">
    <property type="component" value="Unassembled WGS sequence"/>
</dbReference>
<evidence type="ECO:0000313" key="3">
    <source>
        <dbReference type="Proteomes" id="UP000323324"/>
    </source>
</evidence>
<reference evidence="2 3" key="1">
    <citation type="submission" date="2019-08" db="EMBL/GenBank/DDBJ databases">
        <title>Genomes of Antarctic Bizionia species.</title>
        <authorList>
            <person name="Bowman J.P."/>
        </authorList>
    </citation>
    <scope>NUCLEOTIDE SEQUENCE [LARGE SCALE GENOMIC DNA]</scope>
    <source>
        <strain evidence="2 3">HFD</strain>
    </source>
</reference>
<dbReference type="AlphaFoldDB" id="A0A8H2LEC6"/>
<feature type="transmembrane region" description="Helical" evidence="1">
    <location>
        <begin position="28"/>
        <end position="46"/>
    </location>
</feature>
<protein>
    <submittedName>
        <fullName evidence="2">Uncharacterized protein</fullName>
    </submittedName>
</protein>
<keyword evidence="1" id="KW-0812">Transmembrane</keyword>
<sequence length="69" mass="7729">MKKNTISYLLILVGSAIAIYADAEEQQNLILLVVGIIILIVGIYRISSTIESKTDKEDTVNYKEDKNEI</sequence>
<name>A0A8H2LEC6_9FLAO</name>
<evidence type="ECO:0000313" key="2">
    <source>
        <dbReference type="EMBL" id="TYB73132.1"/>
    </source>
</evidence>
<accession>A0A8H2LEC6</accession>
<keyword evidence="1" id="KW-1133">Transmembrane helix</keyword>